<keyword evidence="2" id="KW-0378">Hydrolase</keyword>
<comment type="similarity">
    <text evidence="1">Belongs to the CCR4/nocturin family.</text>
</comment>
<dbReference type="PANTHER" id="PTHR12121">
    <property type="entry name" value="CARBON CATABOLITE REPRESSOR PROTEIN 4"/>
    <property type="match status" value="1"/>
</dbReference>
<accession>A0ABQ6NEB0</accession>
<feature type="compositionally biased region" description="Pro residues" evidence="3">
    <location>
        <begin position="14"/>
        <end position="24"/>
    </location>
</feature>
<keyword evidence="6" id="KW-1185">Reference proteome</keyword>
<dbReference type="InterPro" id="IPR050410">
    <property type="entry name" value="CCR4/nocturin_mRNA_transcr"/>
</dbReference>
<evidence type="ECO:0000259" key="4">
    <source>
        <dbReference type="Pfam" id="PF03372"/>
    </source>
</evidence>
<protein>
    <recommendedName>
        <fullName evidence="4">Endonuclease/exonuclease/phosphatase domain-containing protein</fullName>
    </recommendedName>
</protein>
<comment type="caution">
    <text evidence="5">The sequence shown here is derived from an EMBL/GenBank/DDBJ whole genome shotgun (WGS) entry which is preliminary data.</text>
</comment>
<dbReference type="InterPro" id="IPR005135">
    <property type="entry name" value="Endo/exonuclease/phosphatase"/>
</dbReference>
<evidence type="ECO:0000313" key="6">
    <source>
        <dbReference type="Proteomes" id="UP001165060"/>
    </source>
</evidence>
<dbReference type="InterPro" id="IPR036691">
    <property type="entry name" value="Endo/exonu/phosph_ase_sf"/>
</dbReference>
<sequence>MQFNMLAEGLSAPPSSPPPFPSPDNRPSENGGFDQLAPADLASLQFSDRRWRLLLEIVSHSPDLLSVQEMDHFPDFFLPALSHFGYDGVFQPKQGSPCLSFGHHSDGVGVFWKRSLFSLAADHSSPESDGVKVPCAAVSLSPVPGSPCPVKKELLFATVHLKAKMSQENELLREKQVSAVLSRIFALPNASSSCVIFNGDFNADSKPAPMKGEETLAPLAVQAVAAFDQLGSSYPLENSAIDTTSDPTKNWFWSTWKRRGDKESKHAIDYMYYTKRDFVPATILLPPTNEDLGEGRLPSSRYPSDHISLVTEYAVI</sequence>
<organism evidence="5 6">
    <name type="scientific">Tetraparma gracilis</name>
    <dbReference type="NCBI Taxonomy" id="2962635"/>
    <lineage>
        <taxon>Eukaryota</taxon>
        <taxon>Sar</taxon>
        <taxon>Stramenopiles</taxon>
        <taxon>Ochrophyta</taxon>
        <taxon>Bolidophyceae</taxon>
        <taxon>Parmales</taxon>
        <taxon>Triparmaceae</taxon>
        <taxon>Tetraparma</taxon>
    </lineage>
</organism>
<dbReference type="EMBL" id="BRYB01006484">
    <property type="protein sequence ID" value="GMI58721.1"/>
    <property type="molecule type" value="Genomic_DNA"/>
</dbReference>
<evidence type="ECO:0000313" key="5">
    <source>
        <dbReference type="EMBL" id="GMI58721.1"/>
    </source>
</evidence>
<proteinExistence type="inferred from homology"/>
<dbReference type="Gene3D" id="3.60.10.10">
    <property type="entry name" value="Endonuclease/exonuclease/phosphatase"/>
    <property type="match status" value="1"/>
</dbReference>
<evidence type="ECO:0000256" key="3">
    <source>
        <dbReference type="SAM" id="MobiDB-lite"/>
    </source>
</evidence>
<dbReference type="PANTHER" id="PTHR12121:SF45">
    <property type="entry name" value="NOCTURNIN"/>
    <property type="match status" value="1"/>
</dbReference>
<feature type="region of interest" description="Disordered" evidence="3">
    <location>
        <begin position="1"/>
        <end position="34"/>
    </location>
</feature>
<dbReference type="Proteomes" id="UP001165060">
    <property type="component" value="Unassembled WGS sequence"/>
</dbReference>
<gene>
    <name evidence="5" type="ORF">TeGR_g12788</name>
</gene>
<name>A0ABQ6NEB0_9STRA</name>
<feature type="domain" description="Endonuclease/exonuclease/phosphatase" evidence="4">
    <location>
        <begin position="46"/>
        <end position="306"/>
    </location>
</feature>
<evidence type="ECO:0000256" key="1">
    <source>
        <dbReference type="ARBA" id="ARBA00010774"/>
    </source>
</evidence>
<dbReference type="Pfam" id="PF03372">
    <property type="entry name" value="Exo_endo_phos"/>
    <property type="match status" value="1"/>
</dbReference>
<dbReference type="SUPFAM" id="SSF56219">
    <property type="entry name" value="DNase I-like"/>
    <property type="match status" value="1"/>
</dbReference>
<evidence type="ECO:0000256" key="2">
    <source>
        <dbReference type="ARBA" id="ARBA00022801"/>
    </source>
</evidence>
<reference evidence="5 6" key="1">
    <citation type="journal article" date="2023" name="Commun. Biol.">
        <title>Genome analysis of Parmales, the sister group of diatoms, reveals the evolutionary specialization of diatoms from phago-mixotrophs to photoautotrophs.</title>
        <authorList>
            <person name="Ban H."/>
            <person name="Sato S."/>
            <person name="Yoshikawa S."/>
            <person name="Yamada K."/>
            <person name="Nakamura Y."/>
            <person name="Ichinomiya M."/>
            <person name="Sato N."/>
            <person name="Blanc-Mathieu R."/>
            <person name="Endo H."/>
            <person name="Kuwata A."/>
            <person name="Ogata H."/>
        </authorList>
    </citation>
    <scope>NUCLEOTIDE SEQUENCE [LARGE SCALE GENOMIC DNA]</scope>
</reference>